<proteinExistence type="predicted"/>
<evidence type="ECO:0000313" key="3">
    <source>
        <dbReference type="Proteomes" id="UP000053144"/>
    </source>
</evidence>
<dbReference type="AlphaFoldDB" id="A0A0L9UEU9"/>
<organism evidence="2 3">
    <name type="scientific">Phaseolus angularis</name>
    <name type="common">Azuki bean</name>
    <name type="synonym">Vigna angularis</name>
    <dbReference type="NCBI Taxonomy" id="3914"/>
    <lineage>
        <taxon>Eukaryota</taxon>
        <taxon>Viridiplantae</taxon>
        <taxon>Streptophyta</taxon>
        <taxon>Embryophyta</taxon>
        <taxon>Tracheophyta</taxon>
        <taxon>Spermatophyta</taxon>
        <taxon>Magnoliopsida</taxon>
        <taxon>eudicotyledons</taxon>
        <taxon>Gunneridae</taxon>
        <taxon>Pentapetalae</taxon>
        <taxon>rosids</taxon>
        <taxon>fabids</taxon>
        <taxon>Fabales</taxon>
        <taxon>Fabaceae</taxon>
        <taxon>Papilionoideae</taxon>
        <taxon>50 kb inversion clade</taxon>
        <taxon>NPAAA clade</taxon>
        <taxon>indigoferoid/millettioid clade</taxon>
        <taxon>Phaseoleae</taxon>
        <taxon>Vigna</taxon>
    </lineage>
</organism>
<feature type="compositionally biased region" description="Basic and acidic residues" evidence="1">
    <location>
        <begin position="134"/>
        <end position="146"/>
    </location>
</feature>
<dbReference type="EMBL" id="CM003374">
    <property type="protein sequence ID" value="KOM41067.1"/>
    <property type="molecule type" value="Genomic_DNA"/>
</dbReference>
<dbReference type="Gramene" id="KOM41067">
    <property type="protein sequence ID" value="KOM41067"/>
    <property type="gene ID" value="LR48_Vigan04g126500"/>
</dbReference>
<reference evidence="3" key="1">
    <citation type="journal article" date="2015" name="Proc. Natl. Acad. Sci. U.S.A.">
        <title>Genome sequencing of adzuki bean (Vigna angularis) provides insight into high starch and low fat accumulation and domestication.</title>
        <authorList>
            <person name="Yang K."/>
            <person name="Tian Z."/>
            <person name="Chen C."/>
            <person name="Luo L."/>
            <person name="Zhao B."/>
            <person name="Wang Z."/>
            <person name="Yu L."/>
            <person name="Li Y."/>
            <person name="Sun Y."/>
            <person name="Li W."/>
            <person name="Chen Y."/>
            <person name="Li Y."/>
            <person name="Zhang Y."/>
            <person name="Ai D."/>
            <person name="Zhao J."/>
            <person name="Shang C."/>
            <person name="Ma Y."/>
            <person name="Wu B."/>
            <person name="Wang M."/>
            <person name="Gao L."/>
            <person name="Sun D."/>
            <person name="Zhang P."/>
            <person name="Guo F."/>
            <person name="Wang W."/>
            <person name="Li Y."/>
            <person name="Wang J."/>
            <person name="Varshney R.K."/>
            <person name="Wang J."/>
            <person name="Ling H.Q."/>
            <person name="Wan P."/>
        </authorList>
    </citation>
    <scope>NUCLEOTIDE SEQUENCE</scope>
    <source>
        <strain evidence="3">cv. Jingnong 6</strain>
    </source>
</reference>
<evidence type="ECO:0000256" key="1">
    <source>
        <dbReference type="SAM" id="MobiDB-lite"/>
    </source>
</evidence>
<feature type="region of interest" description="Disordered" evidence="1">
    <location>
        <begin position="132"/>
        <end position="152"/>
    </location>
</feature>
<sequence length="152" mass="17376">MSNHPVSTLNVRHTGTDVQRADMGSLVQPCERPSQVETDVYNLMNVRFDLGRTFKDVEGNEQNVQRADMGCLVQPFEHPSQDETDVYNVVNVRLDQGRTFKADRGTDVHNSMNVCPRPRTDVHRAYMSSPYSAHYERPSRPRKDVLRPAGYL</sequence>
<dbReference type="Proteomes" id="UP000053144">
    <property type="component" value="Chromosome 4"/>
</dbReference>
<protein>
    <submittedName>
        <fullName evidence="2">Uncharacterized protein</fullName>
    </submittedName>
</protein>
<accession>A0A0L9UEU9</accession>
<name>A0A0L9UEU9_PHAAN</name>
<evidence type="ECO:0000313" key="2">
    <source>
        <dbReference type="EMBL" id="KOM41067.1"/>
    </source>
</evidence>
<gene>
    <name evidence="2" type="ORF">LR48_Vigan04g126500</name>
</gene>